<evidence type="ECO:0000313" key="7">
    <source>
        <dbReference type="EMBL" id="MZP42748.1"/>
    </source>
</evidence>
<dbReference type="Gene3D" id="3.40.140.10">
    <property type="entry name" value="Cytidine Deaminase, domain 2"/>
    <property type="match status" value="1"/>
</dbReference>
<dbReference type="GO" id="GO:0008237">
    <property type="term" value="F:metallopeptidase activity"/>
    <property type="evidence" value="ECO:0007669"/>
    <property type="project" value="UniProtKB-KW"/>
</dbReference>
<keyword evidence="1" id="KW-0645">Protease</keyword>
<gene>
    <name evidence="7" type="ORF">GTO89_06800</name>
</gene>
<keyword evidence="2" id="KW-0479">Metal-binding</keyword>
<keyword evidence="4" id="KW-0862">Zinc</keyword>
<reference evidence="7 8" key="1">
    <citation type="submission" date="2020-01" db="EMBL/GenBank/DDBJ databases">
        <title>Whole genome sequence of Heliobacterium gestii DSM 11169.</title>
        <authorList>
            <person name="Kyndt J.A."/>
            <person name="Meyer T.E."/>
        </authorList>
    </citation>
    <scope>NUCLEOTIDE SEQUENCE [LARGE SCALE GENOMIC DNA]</scope>
    <source>
        <strain evidence="7 8">DSM 11169</strain>
    </source>
</reference>
<evidence type="ECO:0000256" key="5">
    <source>
        <dbReference type="ARBA" id="ARBA00023049"/>
    </source>
</evidence>
<dbReference type="SUPFAM" id="SSF102712">
    <property type="entry name" value="JAB1/MPN domain"/>
    <property type="match status" value="1"/>
</dbReference>
<evidence type="ECO:0000259" key="6">
    <source>
        <dbReference type="SMART" id="SM00232"/>
    </source>
</evidence>
<dbReference type="EMBL" id="WXEX01000005">
    <property type="protein sequence ID" value="MZP42748.1"/>
    <property type="molecule type" value="Genomic_DNA"/>
</dbReference>
<evidence type="ECO:0000256" key="1">
    <source>
        <dbReference type="ARBA" id="ARBA00022670"/>
    </source>
</evidence>
<proteinExistence type="predicted"/>
<dbReference type="GO" id="GO:0046872">
    <property type="term" value="F:metal ion binding"/>
    <property type="evidence" value="ECO:0007669"/>
    <property type="project" value="UniProtKB-KW"/>
</dbReference>
<evidence type="ECO:0000256" key="2">
    <source>
        <dbReference type="ARBA" id="ARBA00022723"/>
    </source>
</evidence>
<dbReference type="Proteomes" id="UP000471031">
    <property type="component" value="Unassembled WGS sequence"/>
</dbReference>
<keyword evidence="3" id="KW-0378">Hydrolase</keyword>
<evidence type="ECO:0000313" key="8">
    <source>
        <dbReference type="Proteomes" id="UP000471031"/>
    </source>
</evidence>
<dbReference type="InterPro" id="IPR028090">
    <property type="entry name" value="JAB_dom_prok"/>
</dbReference>
<sequence>MISDVLIDRAIIEKVSIFTKLSLTVETGGFLYGRVNPSWVYITDYSKPGPNAVQTSEGVTFDRQYIIAYTDMKRKSKEYVIGTWHTHPPDTSCYPSNRDIKTMKSFLSLSKGLPQVFLITMLKKDEICISFYCLDYMGLPKVIPNIKFV</sequence>
<keyword evidence="8" id="KW-1185">Reference proteome</keyword>
<dbReference type="AlphaFoldDB" id="A0A845L962"/>
<organism evidence="7 8">
    <name type="scientific">Heliomicrobium gestii</name>
    <name type="common">Heliobacterium gestii</name>
    <dbReference type="NCBI Taxonomy" id="2699"/>
    <lineage>
        <taxon>Bacteria</taxon>
        <taxon>Bacillati</taxon>
        <taxon>Bacillota</taxon>
        <taxon>Clostridia</taxon>
        <taxon>Eubacteriales</taxon>
        <taxon>Heliobacteriaceae</taxon>
        <taxon>Heliomicrobium</taxon>
    </lineage>
</organism>
<name>A0A845L962_HELGE</name>
<keyword evidence="5" id="KW-0482">Metalloprotease</keyword>
<feature type="domain" description="JAB1/MPN/MOV34 metalloenzyme" evidence="6">
    <location>
        <begin position="4"/>
        <end position="137"/>
    </location>
</feature>
<dbReference type="Pfam" id="PF14464">
    <property type="entry name" value="Prok-JAB"/>
    <property type="match status" value="1"/>
</dbReference>
<comment type="caution">
    <text evidence="7">The sequence shown here is derived from an EMBL/GenBank/DDBJ whole genome shotgun (WGS) entry which is preliminary data.</text>
</comment>
<dbReference type="RefSeq" id="WP_161261329.1">
    <property type="nucleotide sequence ID" value="NZ_JAFBDC010000004.1"/>
</dbReference>
<dbReference type="SMART" id="SM00232">
    <property type="entry name" value="JAB_MPN"/>
    <property type="match status" value="1"/>
</dbReference>
<evidence type="ECO:0000256" key="3">
    <source>
        <dbReference type="ARBA" id="ARBA00022801"/>
    </source>
</evidence>
<protein>
    <recommendedName>
        <fullName evidence="6">JAB1/MPN/MOV34 metalloenzyme domain-containing protein</fullName>
    </recommendedName>
</protein>
<dbReference type="InterPro" id="IPR000555">
    <property type="entry name" value="JAMM/MPN+_dom"/>
</dbReference>
<dbReference type="GO" id="GO:0006508">
    <property type="term" value="P:proteolysis"/>
    <property type="evidence" value="ECO:0007669"/>
    <property type="project" value="UniProtKB-KW"/>
</dbReference>
<evidence type="ECO:0000256" key="4">
    <source>
        <dbReference type="ARBA" id="ARBA00022833"/>
    </source>
</evidence>
<accession>A0A845L962</accession>
<dbReference type="OrthoDB" id="2991339at2"/>